<dbReference type="Pfam" id="PF08021">
    <property type="entry name" value="FAD_binding_9"/>
    <property type="match status" value="1"/>
</dbReference>
<sequence>MSSPSPAPTSASPDPAGPADPAPQAPAPRKPPRPQAVLTVVATQWLSPHLVRVVAGGPGFADLQECEATDKYAKLLFARPELGLVPPYDLAALKHELPAGDRPVKRTYTIRWLDHGTQRLAIDFVVHGDAGIAGPWAASAVPGDTLVLMGPSGKWSPDPTADWHLFVGDDSALPAIAAGIDALPSTAVGHAYLEVDSDAEIIPLDAPDGLAVHWLLRDGRAAGTTTLLADAVAAGPWPEGRVDAFVHGERGAMKALRDVLFKGRGLEKKQVSLSGYWAYGREEDTFQAEKLEPIGRILED</sequence>
<feature type="region of interest" description="Disordered" evidence="1">
    <location>
        <begin position="1"/>
        <end position="34"/>
    </location>
</feature>
<dbReference type="Proteomes" id="UP000326464">
    <property type="component" value="Unassembled WGS sequence"/>
</dbReference>
<dbReference type="RefSeq" id="WP_152816637.1">
    <property type="nucleotide sequence ID" value="NZ_VJXX01000005.1"/>
</dbReference>
<evidence type="ECO:0000313" key="3">
    <source>
        <dbReference type="EMBL" id="MPY11752.1"/>
    </source>
</evidence>
<dbReference type="InterPro" id="IPR007037">
    <property type="entry name" value="SIP_rossman_dom"/>
</dbReference>
<dbReference type="PANTHER" id="PTHR30157">
    <property type="entry name" value="FERRIC REDUCTASE, NADPH-DEPENDENT"/>
    <property type="match status" value="1"/>
</dbReference>
<dbReference type="PROSITE" id="PS51384">
    <property type="entry name" value="FAD_FR"/>
    <property type="match status" value="1"/>
</dbReference>
<dbReference type="SUPFAM" id="SSF63380">
    <property type="entry name" value="Riboflavin synthase domain-like"/>
    <property type="match status" value="1"/>
</dbReference>
<dbReference type="InterPro" id="IPR013113">
    <property type="entry name" value="SIP_FAD-bd"/>
</dbReference>
<dbReference type="InterPro" id="IPR017938">
    <property type="entry name" value="Riboflavin_synthase-like_b-brl"/>
</dbReference>
<dbReference type="Gene3D" id="2.40.30.10">
    <property type="entry name" value="Translation factors"/>
    <property type="match status" value="1"/>
</dbReference>
<protein>
    <submittedName>
        <fullName evidence="3">Siderophore-interacting protein</fullName>
    </submittedName>
</protein>
<evidence type="ECO:0000313" key="4">
    <source>
        <dbReference type="Proteomes" id="UP000326464"/>
    </source>
</evidence>
<gene>
    <name evidence="3" type="ORF">FNH21_13675</name>
</gene>
<dbReference type="InterPro" id="IPR039261">
    <property type="entry name" value="FNR_nucleotide-bd"/>
</dbReference>
<name>A0A7X1NRQ5_9MICC</name>
<evidence type="ECO:0000259" key="2">
    <source>
        <dbReference type="PROSITE" id="PS51384"/>
    </source>
</evidence>
<dbReference type="PANTHER" id="PTHR30157:SF0">
    <property type="entry name" value="NADPH-DEPENDENT FERRIC-CHELATE REDUCTASE"/>
    <property type="match status" value="1"/>
</dbReference>
<feature type="compositionally biased region" description="Low complexity" evidence="1">
    <location>
        <begin position="1"/>
        <end position="14"/>
    </location>
</feature>
<dbReference type="CDD" id="cd06193">
    <property type="entry name" value="siderophore_interacting"/>
    <property type="match status" value="1"/>
</dbReference>
<dbReference type="EMBL" id="VJXX01000005">
    <property type="protein sequence ID" value="MPY11752.1"/>
    <property type="molecule type" value="Genomic_DNA"/>
</dbReference>
<dbReference type="Pfam" id="PF04954">
    <property type="entry name" value="SIP"/>
    <property type="match status" value="1"/>
</dbReference>
<feature type="compositionally biased region" description="Pro residues" evidence="1">
    <location>
        <begin position="15"/>
        <end position="29"/>
    </location>
</feature>
<dbReference type="AlphaFoldDB" id="A0A7X1NRQ5"/>
<comment type="caution">
    <text evidence="3">The sequence shown here is derived from an EMBL/GenBank/DDBJ whole genome shotgun (WGS) entry which is preliminary data.</text>
</comment>
<proteinExistence type="predicted"/>
<dbReference type="GO" id="GO:0016491">
    <property type="term" value="F:oxidoreductase activity"/>
    <property type="evidence" value="ECO:0007669"/>
    <property type="project" value="InterPro"/>
</dbReference>
<keyword evidence="4" id="KW-1185">Reference proteome</keyword>
<accession>A0A7X1NRQ5</accession>
<dbReference type="InterPro" id="IPR017927">
    <property type="entry name" value="FAD-bd_FR_type"/>
</dbReference>
<organism evidence="3 4">
    <name type="scientific">Arthrobacter bussei</name>
    <dbReference type="NCBI Taxonomy" id="2594179"/>
    <lineage>
        <taxon>Bacteria</taxon>
        <taxon>Bacillati</taxon>
        <taxon>Actinomycetota</taxon>
        <taxon>Actinomycetes</taxon>
        <taxon>Micrococcales</taxon>
        <taxon>Micrococcaceae</taxon>
        <taxon>Arthrobacter</taxon>
    </lineage>
</organism>
<dbReference type="InterPro" id="IPR039374">
    <property type="entry name" value="SIP_fam"/>
</dbReference>
<reference evidence="4" key="1">
    <citation type="submission" date="2019-07" db="EMBL/GenBank/DDBJ databases">
        <title>Arthrobacter KR32 sp. nov., isolated from mountain cheese made of cows milk.</title>
        <authorList>
            <person name="Flegler A."/>
        </authorList>
    </citation>
    <scope>NUCLEOTIDE SEQUENCE [LARGE SCALE GENOMIC DNA]</scope>
    <source>
        <strain evidence="4">KR32</strain>
    </source>
</reference>
<dbReference type="OrthoDB" id="9814826at2"/>
<evidence type="ECO:0000256" key="1">
    <source>
        <dbReference type="SAM" id="MobiDB-lite"/>
    </source>
</evidence>
<feature type="domain" description="FAD-binding FR-type" evidence="2">
    <location>
        <begin position="33"/>
        <end position="158"/>
    </location>
</feature>
<dbReference type="Gene3D" id="3.40.50.80">
    <property type="entry name" value="Nucleotide-binding domain of ferredoxin-NADP reductase (FNR) module"/>
    <property type="match status" value="1"/>
</dbReference>